<keyword evidence="1 3" id="KW-0560">Oxidoreductase</keyword>
<feature type="domain" description="Aldehyde dehydrogenase" evidence="4">
    <location>
        <begin position="18"/>
        <end position="473"/>
    </location>
</feature>
<evidence type="ECO:0000313" key="5">
    <source>
        <dbReference type="EMBL" id="SDY12680.1"/>
    </source>
</evidence>
<dbReference type="GO" id="GO:0016620">
    <property type="term" value="F:oxidoreductase activity, acting on the aldehyde or oxo group of donors, NAD or NADP as acceptor"/>
    <property type="evidence" value="ECO:0007669"/>
    <property type="project" value="InterPro"/>
</dbReference>
<dbReference type="Gene3D" id="3.40.605.10">
    <property type="entry name" value="Aldehyde Dehydrogenase, Chain A, domain 1"/>
    <property type="match status" value="1"/>
</dbReference>
<dbReference type="PANTHER" id="PTHR11699">
    <property type="entry name" value="ALDEHYDE DEHYDROGENASE-RELATED"/>
    <property type="match status" value="1"/>
</dbReference>
<feature type="active site" evidence="2">
    <location>
        <position position="251"/>
    </location>
</feature>
<proteinExistence type="inferred from homology"/>
<keyword evidence="6" id="KW-1185">Reference proteome</keyword>
<evidence type="ECO:0000256" key="2">
    <source>
        <dbReference type="PROSITE-ProRule" id="PRU10007"/>
    </source>
</evidence>
<dbReference type="InterPro" id="IPR029510">
    <property type="entry name" value="Ald_DH_CS_GLU"/>
</dbReference>
<evidence type="ECO:0000259" key="4">
    <source>
        <dbReference type="Pfam" id="PF00171"/>
    </source>
</evidence>
<evidence type="ECO:0000313" key="6">
    <source>
        <dbReference type="Proteomes" id="UP000199079"/>
    </source>
</evidence>
<dbReference type="EMBL" id="FNPC01000003">
    <property type="protein sequence ID" value="SDY12680.1"/>
    <property type="molecule type" value="Genomic_DNA"/>
</dbReference>
<protein>
    <submittedName>
        <fullName evidence="5">Acyl-CoA reductase</fullName>
    </submittedName>
</protein>
<reference evidence="6" key="1">
    <citation type="submission" date="2016-10" db="EMBL/GenBank/DDBJ databases">
        <authorList>
            <person name="Varghese N."/>
            <person name="Submissions S."/>
        </authorList>
    </citation>
    <scope>NUCLEOTIDE SEQUENCE [LARGE SCALE GENOMIC DNA]</scope>
    <source>
        <strain evidence="6">DC30,IBRC 10041,KCTC 4046</strain>
    </source>
</reference>
<dbReference type="SUPFAM" id="SSF53720">
    <property type="entry name" value="ALDH-like"/>
    <property type="match status" value="1"/>
</dbReference>
<sequence length="503" mass="54509">MTGFDPFGRQVFRENEFRESRSDDSLDVIDPATEEPVGEIAVCGPAEVESVVDRAVRAQAEWERTDPTTRADALHGVADAIEAADHEADAKLMTREHGKPYPEAEGEIANVGPVFRYYAELARDDQGSIPGTTQPESFQFHRYFPYGVSVHVVPSNFPVLLTAWTVAASLAAGNAAIVKPSERTPLSTLRFMRHFSELPAGLVSCVTGDGGTAQALIRSDDTDAIAFTGGVETGRKVNAAAAEGIKPSVIEAGGNDPMIVSEHAPMEVAIAGSATAAFHLSGQVCTSSERFFVHEAVHDEFVDGLVEMAAGLRVGNGLEESEIGPLVDERARDEVDRQVRSAVEAGATVAHGGRVPPDRDVGWFYEPTVLTDVTPEMDVMKAETFGPVAPVCSVSSFEEALELANDTDFGLGASVFTTDLEEAMRSYETLEAGMVWVNNPMIDNDAIPFGGWKHSGIGRELGREGLNAFRRTKMGVIDWNPSLQEWWYPYPDDWFYSSGGERF</sequence>
<comment type="similarity">
    <text evidence="3">Belongs to the aldehyde dehydrogenase family.</text>
</comment>
<organism evidence="5 6">
    <name type="scientific">Halopenitus persicus</name>
    <dbReference type="NCBI Taxonomy" id="1048396"/>
    <lineage>
        <taxon>Archaea</taxon>
        <taxon>Methanobacteriati</taxon>
        <taxon>Methanobacteriota</taxon>
        <taxon>Stenosarchaea group</taxon>
        <taxon>Halobacteria</taxon>
        <taxon>Halobacteriales</taxon>
        <taxon>Haloferacaceae</taxon>
        <taxon>Halopenitus</taxon>
    </lineage>
</organism>
<evidence type="ECO:0000256" key="1">
    <source>
        <dbReference type="ARBA" id="ARBA00023002"/>
    </source>
</evidence>
<dbReference type="Pfam" id="PF00171">
    <property type="entry name" value="Aldedh"/>
    <property type="match status" value="1"/>
</dbReference>
<name>A0A1H3HBE6_9EURY</name>
<dbReference type="OrthoDB" id="6342at2157"/>
<dbReference type="AlphaFoldDB" id="A0A1H3HBE6"/>
<dbReference type="InterPro" id="IPR015590">
    <property type="entry name" value="Aldehyde_DH_dom"/>
</dbReference>
<gene>
    <name evidence="5" type="ORF">SAMN05216564_103201</name>
</gene>
<dbReference type="InterPro" id="IPR016163">
    <property type="entry name" value="Ald_DH_C"/>
</dbReference>
<accession>A0A1H3HBE6</accession>
<dbReference type="InterPro" id="IPR016162">
    <property type="entry name" value="Ald_DH_N"/>
</dbReference>
<dbReference type="FunFam" id="3.40.309.10:FF:000009">
    <property type="entry name" value="Aldehyde dehydrogenase A"/>
    <property type="match status" value="1"/>
</dbReference>
<dbReference type="Gene3D" id="3.40.309.10">
    <property type="entry name" value="Aldehyde Dehydrogenase, Chain A, domain 2"/>
    <property type="match status" value="1"/>
</dbReference>
<dbReference type="Proteomes" id="UP000199079">
    <property type="component" value="Unassembled WGS sequence"/>
</dbReference>
<dbReference type="InterPro" id="IPR016161">
    <property type="entry name" value="Ald_DH/histidinol_DH"/>
</dbReference>
<dbReference type="RefSeq" id="WP_092731462.1">
    <property type="nucleotide sequence ID" value="NZ_FNPC01000003.1"/>
</dbReference>
<dbReference type="PROSITE" id="PS00687">
    <property type="entry name" value="ALDEHYDE_DEHYDR_GLU"/>
    <property type="match status" value="1"/>
</dbReference>
<evidence type="ECO:0000256" key="3">
    <source>
        <dbReference type="RuleBase" id="RU003345"/>
    </source>
</evidence>